<feature type="non-terminal residue" evidence="2">
    <location>
        <position position="107"/>
    </location>
</feature>
<keyword evidence="3" id="KW-1185">Reference proteome</keyword>
<name>A0ABY7FJB7_MYAAR</name>
<sequence length="107" mass="12387">TQPQTTQRAEGRMFTIEASNHHERPERHGEDMELRSTLLAQDSEREERNELNEKNQIRHLESLNTTAINQYSDASTFSQWIEGLISRMLIAQLTIQAVKTTLVHLQS</sequence>
<reference evidence="2" key="1">
    <citation type="submission" date="2022-11" db="EMBL/GenBank/DDBJ databases">
        <title>Centuries of genome instability and evolution in soft-shell clam transmissible cancer (bioRxiv).</title>
        <authorList>
            <person name="Hart S.F.M."/>
            <person name="Yonemitsu M.A."/>
            <person name="Giersch R.M."/>
            <person name="Beal B.F."/>
            <person name="Arriagada G."/>
            <person name="Davis B.W."/>
            <person name="Ostrander E.A."/>
            <person name="Goff S.P."/>
            <person name="Metzger M.J."/>
        </authorList>
    </citation>
    <scope>NUCLEOTIDE SEQUENCE</scope>
    <source>
        <strain evidence="2">MELC-2E11</strain>
        <tissue evidence="2">Siphon/mantle</tissue>
    </source>
</reference>
<feature type="compositionally biased region" description="Basic and acidic residues" evidence="1">
    <location>
        <begin position="19"/>
        <end position="33"/>
    </location>
</feature>
<evidence type="ECO:0000313" key="2">
    <source>
        <dbReference type="EMBL" id="WAR22237.1"/>
    </source>
</evidence>
<feature type="region of interest" description="Disordered" evidence="1">
    <location>
        <begin position="1"/>
        <end position="33"/>
    </location>
</feature>
<evidence type="ECO:0000256" key="1">
    <source>
        <dbReference type="SAM" id="MobiDB-lite"/>
    </source>
</evidence>
<accession>A0ABY7FJB7</accession>
<dbReference type="Proteomes" id="UP001164746">
    <property type="component" value="Chromosome 12"/>
</dbReference>
<proteinExistence type="predicted"/>
<gene>
    <name evidence="2" type="ORF">MAR_016211</name>
</gene>
<organism evidence="2 3">
    <name type="scientific">Mya arenaria</name>
    <name type="common">Soft-shell clam</name>
    <dbReference type="NCBI Taxonomy" id="6604"/>
    <lineage>
        <taxon>Eukaryota</taxon>
        <taxon>Metazoa</taxon>
        <taxon>Spiralia</taxon>
        <taxon>Lophotrochozoa</taxon>
        <taxon>Mollusca</taxon>
        <taxon>Bivalvia</taxon>
        <taxon>Autobranchia</taxon>
        <taxon>Heteroconchia</taxon>
        <taxon>Euheterodonta</taxon>
        <taxon>Imparidentia</taxon>
        <taxon>Neoheterodontei</taxon>
        <taxon>Myida</taxon>
        <taxon>Myoidea</taxon>
        <taxon>Myidae</taxon>
        <taxon>Mya</taxon>
    </lineage>
</organism>
<feature type="non-terminal residue" evidence="2">
    <location>
        <position position="1"/>
    </location>
</feature>
<dbReference type="EMBL" id="CP111023">
    <property type="protein sequence ID" value="WAR22237.1"/>
    <property type="molecule type" value="Genomic_DNA"/>
</dbReference>
<evidence type="ECO:0000313" key="3">
    <source>
        <dbReference type="Proteomes" id="UP001164746"/>
    </source>
</evidence>
<protein>
    <submittedName>
        <fullName evidence="2">Uncharacterized protein</fullName>
    </submittedName>
</protein>